<sequence>AGSPVIYDGPTLGWADCRTRCANHGCGFWSYWRDSPQHRCRLTTACARRERDPRHSVSAYRGSQDDGAAEEAAEPEAEPDPELQSPPGARQGCLSPQGTARKFAASPQSGWHNLGRVDSYINCSHTAGSKGYQNLVYNIGSVAKGRCYGFASDVPEVHQHGCEDAYCWLFGPACEPASRHEEEVQRLAGDSSTMRSWGEAAPGAAREAKQAVLMAVEARARADEGSGEEPRAEEAREGVRDAQEDLAHTIAEVARTVAEAGQAAHGAGEAGDRSAQGAASDRGEEAAEEDVMDMDATSEETVKGEVEDRLEAEHQAAREASRAHRTTQQDARAEEDAVEEEFIDMDTKSAETTEGEAEDHA</sequence>
<reference evidence="2" key="1">
    <citation type="submission" date="2023-10" db="EMBL/GenBank/DDBJ databases">
        <authorList>
            <person name="Chen Y."/>
            <person name="Shah S."/>
            <person name="Dougan E. K."/>
            <person name="Thang M."/>
            <person name="Chan C."/>
        </authorList>
    </citation>
    <scope>NUCLEOTIDE SEQUENCE [LARGE SCALE GENOMIC DNA]</scope>
</reference>
<feature type="compositionally biased region" description="Basic and acidic residues" evidence="1">
    <location>
        <begin position="300"/>
        <end position="322"/>
    </location>
</feature>
<feature type="region of interest" description="Disordered" evidence="1">
    <location>
        <begin position="219"/>
        <end position="241"/>
    </location>
</feature>
<evidence type="ECO:0000256" key="1">
    <source>
        <dbReference type="SAM" id="MobiDB-lite"/>
    </source>
</evidence>
<gene>
    <name evidence="2" type="ORF">PCOR1329_LOCUS28287</name>
</gene>
<dbReference type="Proteomes" id="UP001189429">
    <property type="component" value="Unassembled WGS sequence"/>
</dbReference>
<feature type="region of interest" description="Disordered" evidence="1">
    <location>
        <begin position="53"/>
        <end position="96"/>
    </location>
</feature>
<protein>
    <submittedName>
        <fullName evidence="2">Uncharacterized protein</fullName>
    </submittedName>
</protein>
<name>A0ABN9SDI6_9DINO</name>
<feature type="compositionally biased region" description="Acidic residues" evidence="1">
    <location>
        <begin position="286"/>
        <end position="298"/>
    </location>
</feature>
<dbReference type="EMBL" id="CAUYUJ010010407">
    <property type="protein sequence ID" value="CAK0829293.1"/>
    <property type="molecule type" value="Genomic_DNA"/>
</dbReference>
<keyword evidence="3" id="KW-1185">Reference proteome</keyword>
<comment type="caution">
    <text evidence="2">The sequence shown here is derived from an EMBL/GenBank/DDBJ whole genome shotgun (WGS) entry which is preliminary data.</text>
</comment>
<organism evidence="2 3">
    <name type="scientific">Prorocentrum cordatum</name>
    <dbReference type="NCBI Taxonomy" id="2364126"/>
    <lineage>
        <taxon>Eukaryota</taxon>
        <taxon>Sar</taxon>
        <taxon>Alveolata</taxon>
        <taxon>Dinophyceae</taxon>
        <taxon>Prorocentrales</taxon>
        <taxon>Prorocentraceae</taxon>
        <taxon>Prorocentrum</taxon>
    </lineage>
</organism>
<evidence type="ECO:0000313" key="2">
    <source>
        <dbReference type="EMBL" id="CAK0829293.1"/>
    </source>
</evidence>
<accession>A0ABN9SDI6</accession>
<feature type="non-terminal residue" evidence="2">
    <location>
        <position position="361"/>
    </location>
</feature>
<evidence type="ECO:0000313" key="3">
    <source>
        <dbReference type="Proteomes" id="UP001189429"/>
    </source>
</evidence>
<feature type="region of interest" description="Disordered" evidence="1">
    <location>
        <begin position="259"/>
        <end position="361"/>
    </location>
</feature>
<proteinExistence type="predicted"/>
<feature type="non-terminal residue" evidence="2">
    <location>
        <position position="1"/>
    </location>
</feature>
<feature type="compositionally biased region" description="Acidic residues" evidence="1">
    <location>
        <begin position="67"/>
        <end position="81"/>
    </location>
</feature>